<dbReference type="EMBL" id="CP023434">
    <property type="protein sequence ID" value="AXY25668.1"/>
    <property type="molecule type" value="Genomic_DNA"/>
</dbReference>
<dbReference type="OrthoDB" id="2162374at2"/>
<dbReference type="KEGG" id="abae:CL176_06455"/>
<dbReference type="GO" id="GO:0005886">
    <property type="term" value="C:plasma membrane"/>
    <property type="evidence" value="ECO:0007669"/>
    <property type="project" value="UniProtKB-SubCell"/>
</dbReference>
<evidence type="ECO:0000256" key="5">
    <source>
        <dbReference type="ARBA" id="ARBA00022692"/>
    </source>
</evidence>
<organism evidence="10 11">
    <name type="scientific">Suicoccus acidiformans</name>
    <dbReference type="NCBI Taxonomy" id="2036206"/>
    <lineage>
        <taxon>Bacteria</taxon>
        <taxon>Bacillati</taxon>
        <taxon>Bacillota</taxon>
        <taxon>Bacilli</taxon>
        <taxon>Lactobacillales</taxon>
        <taxon>Aerococcaceae</taxon>
        <taxon>Suicoccus</taxon>
    </lineage>
</organism>
<dbReference type="Pfam" id="PF00528">
    <property type="entry name" value="BPD_transp_1"/>
    <property type="match status" value="1"/>
</dbReference>
<sequence>MMETRQKALPYILITPAMLLMLLVVIIPIGSTLVESFTTKDATFTFDNYLYFFQSKEAFDSLIFTLTAAILIVLFAVIISFFLALYLRFSDSRISRILSRMYILPRFIPGIVAVYAVMNIIKDAGFIHRFLLIFGIECHLGLLYDIKGIVLSNLWFNIPFATMLISASLSNVSDAYIESMRDVGGNWWSILKEIIWPLTYRDVIVAATFILMGQIGSFTIPFLIGPNHPKMLGVLLYEQVNVYLDYNRAAALSVLMFIVALGGAFIYIRSNLKEDEWQKN</sequence>
<dbReference type="CDD" id="cd06261">
    <property type="entry name" value="TM_PBP2"/>
    <property type="match status" value="1"/>
</dbReference>
<feature type="transmembrane region" description="Helical" evidence="8">
    <location>
        <begin position="62"/>
        <end position="89"/>
    </location>
</feature>
<dbReference type="PROSITE" id="PS50928">
    <property type="entry name" value="ABC_TM1"/>
    <property type="match status" value="1"/>
</dbReference>
<dbReference type="PANTHER" id="PTHR42929:SF1">
    <property type="entry name" value="INNER MEMBRANE ABC TRANSPORTER PERMEASE PROTEIN YDCU-RELATED"/>
    <property type="match status" value="1"/>
</dbReference>
<dbReference type="PANTHER" id="PTHR42929">
    <property type="entry name" value="INNER MEMBRANE ABC TRANSPORTER PERMEASE PROTEIN YDCU-RELATED-RELATED"/>
    <property type="match status" value="1"/>
</dbReference>
<keyword evidence="3 8" id="KW-0813">Transport</keyword>
<evidence type="ECO:0000313" key="11">
    <source>
        <dbReference type="Proteomes" id="UP000263232"/>
    </source>
</evidence>
<dbReference type="GO" id="GO:0055085">
    <property type="term" value="P:transmembrane transport"/>
    <property type="evidence" value="ECO:0007669"/>
    <property type="project" value="InterPro"/>
</dbReference>
<feature type="transmembrane region" description="Helical" evidence="8">
    <location>
        <begin position="12"/>
        <end position="34"/>
    </location>
</feature>
<dbReference type="Gene3D" id="1.10.3720.10">
    <property type="entry name" value="MetI-like"/>
    <property type="match status" value="1"/>
</dbReference>
<name>A0A347WKR1_9LACT</name>
<dbReference type="InterPro" id="IPR035906">
    <property type="entry name" value="MetI-like_sf"/>
</dbReference>
<comment type="similarity">
    <text evidence="2">Belongs to the binding-protein-dependent transport system permease family. CysTW subfamily.</text>
</comment>
<feature type="domain" description="ABC transmembrane type-1" evidence="9">
    <location>
        <begin position="62"/>
        <end position="267"/>
    </location>
</feature>
<evidence type="ECO:0000256" key="7">
    <source>
        <dbReference type="ARBA" id="ARBA00023136"/>
    </source>
</evidence>
<keyword evidence="11" id="KW-1185">Reference proteome</keyword>
<evidence type="ECO:0000313" key="10">
    <source>
        <dbReference type="EMBL" id="AXY25668.1"/>
    </source>
</evidence>
<evidence type="ECO:0000256" key="6">
    <source>
        <dbReference type="ARBA" id="ARBA00022989"/>
    </source>
</evidence>
<dbReference type="InterPro" id="IPR000515">
    <property type="entry name" value="MetI-like"/>
</dbReference>
<comment type="subcellular location">
    <subcellularLocation>
        <location evidence="1 8">Cell membrane</location>
        <topology evidence="1 8">Multi-pass membrane protein</topology>
    </subcellularLocation>
</comment>
<feature type="transmembrane region" description="Helical" evidence="8">
    <location>
        <begin position="203"/>
        <end position="224"/>
    </location>
</feature>
<dbReference type="SUPFAM" id="SSF161098">
    <property type="entry name" value="MetI-like"/>
    <property type="match status" value="1"/>
</dbReference>
<accession>A0A347WKR1</accession>
<evidence type="ECO:0000259" key="9">
    <source>
        <dbReference type="PROSITE" id="PS50928"/>
    </source>
</evidence>
<evidence type="ECO:0000256" key="3">
    <source>
        <dbReference type="ARBA" id="ARBA00022448"/>
    </source>
</evidence>
<dbReference type="AlphaFoldDB" id="A0A347WKR1"/>
<keyword evidence="6 8" id="KW-1133">Transmembrane helix</keyword>
<keyword evidence="7 8" id="KW-0472">Membrane</keyword>
<keyword evidence="5 8" id="KW-0812">Transmembrane</keyword>
<protein>
    <submittedName>
        <fullName evidence="10">ABC transporter permease</fullName>
    </submittedName>
</protein>
<reference evidence="10 11" key="1">
    <citation type="submission" date="2017-09" db="EMBL/GenBank/DDBJ databases">
        <title>Complete genome sequence of Oxytococcus suis strain ZY16052.</title>
        <authorList>
            <person name="Li F."/>
        </authorList>
    </citation>
    <scope>NUCLEOTIDE SEQUENCE [LARGE SCALE GENOMIC DNA]</scope>
    <source>
        <strain evidence="10 11">ZY16052</strain>
    </source>
</reference>
<evidence type="ECO:0000256" key="1">
    <source>
        <dbReference type="ARBA" id="ARBA00004651"/>
    </source>
</evidence>
<evidence type="ECO:0000256" key="8">
    <source>
        <dbReference type="RuleBase" id="RU363032"/>
    </source>
</evidence>
<evidence type="ECO:0000256" key="4">
    <source>
        <dbReference type="ARBA" id="ARBA00022475"/>
    </source>
</evidence>
<feature type="transmembrane region" description="Helical" evidence="8">
    <location>
        <begin position="249"/>
        <end position="268"/>
    </location>
</feature>
<keyword evidence="4" id="KW-1003">Cell membrane</keyword>
<dbReference type="Proteomes" id="UP000263232">
    <property type="component" value="Chromosome"/>
</dbReference>
<evidence type="ECO:0000256" key="2">
    <source>
        <dbReference type="ARBA" id="ARBA00007069"/>
    </source>
</evidence>
<proteinExistence type="inferred from homology"/>
<gene>
    <name evidence="10" type="ORF">CL176_06455</name>
</gene>
<feature type="transmembrane region" description="Helical" evidence="8">
    <location>
        <begin position="101"/>
        <end position="121"/>
    </location>
</feature>